<dbReference type="NCBIfam" id="TIGR00878">
    <property type="entry name" value="purM"/>
    <property type="match status" value="1"/>
</dbReference>
<accession>A0ABP9MN85</accession>
<evidence type="ECO:0000259" key="14">
    <source>
        <dbReference type="Pfam" id="PF02769"/>
    </source>
</evidence>
<evidence type="ECO:0000313" key="15">
    <source>
        <dbReference type="EMBL" id="GAA5099283.1"/>
    </source>
</evidence>
<proteinExistence type="inferred from homology"/>
<evidence type="ECO:0000256" key="4">
    <source>
        <dbReference type="ARBA" id="ARBA00020367"/>
    </source>
</evidence>
<evidence type="ECO:0000313" key="16">
    <source>
        <dbReference type="Proteomes" id="UP001500631"/>
    </source>
</evidence>
<evidence type="ECO:0000256" key="5">
    <source>
        <dbReference type="ARBA" id="ARBA00022598"/>
    </source>
</evidence>
<reference evidence="16" key="1">
    <citation type="journal article" date="2019" name="Int. J. Syst. Evol. Microbiol.">
        <title>The Global Catalogue of Microorganisms (GCM) 10K type strain sequencing project: providing services to taxonomists for standard genome sequencing and annotation.</title>
        <authorList>
            <consortium name="The Broad Institute Genomics Platform"/>
            <consortium name="The Broad Institute Genome Sequencing Center for Infectious Disease"/>
            <person name="Wu L."/>
            <person name="Ma J."/>
        </authorList>
    </citation>
    <scope>NUCLEOTIDE SEQUENCE [LARGE SCALE GENOMIC DNA]</scope>
    <source>
        <strain evidence="16">JCM 18424</strain>
    </source>
</reference>
<comment type="similarity">
    <text evidence="2 12">Belongs to the AIR synthase family.</text>
</comment>
<feature type="domain" description="PurM-like N-terminal" evidence="13">
    <location>
        <begin position="56"/>
        <end position="161"/>
    </location>
</feature>
<sequence length="336" mass="36109">MSNAYKEAGVNLEAGYESVERIKKHVMSTMRFGAINLFGDFGGAFDLSELGYQKPVLVSGTDGVGTKLKLAFELDIHDTIGIDAVAMCVNDILTQGAEPLFFLDYIACGANNPAQIEAIVAGVAEGCRQSNATLLGGETAEMPGFYQDGEYDIAGFAVGVVEKDKRITKDNVKVGDVVIGLPSSGVHSNGFSLVRHIIKNHGLSLSETYEGFDRPLGEVLLTPTMLYVRPVLDLLKAVNVHAMVHITGGGFYENVPRALPEGLGAEFVKGSWTMPAIFPFMQNTANIPEEEMYSVFNMGIGFMLIVDKGDVDTVLAHNSDAQIIGKVTDSGEITFK</sequence>
<keyword evidence="5 12" id="KW-0436">Ligase</keyword>
<evidence type="ECO:0000256" key="8">
    <source>
        <dbReference type="ARBA" id="ARBA00031908"/>
    </source>
</evidence>
<evidence type="ECO:0000256" key="12">
    <source>
        <dbReference type="HAMAP-Rule" id="MF_00741"/>
    </source>
</evidence>
<gene>
    <name evidence="12 15" type="primary">purM</name>
    <name evidence="15" type="ORF">GCM10023338_12560</name>
</gene>
<dbReference type="Proteomes" id="UP001500631">
    <property type="component" value="Unassembled WGS sequence"/>
</dbReference>
<organism evidence="15 16">
    <name type="scientific">Wohlfahrtiimonas larvae</name>
    <dbReference type="NCBI Taxonomy" id="1157986"/>
    <lineage>
        <taxon>Bacteria</taxon>
        <taxon>Pseudomonadati</taxon>
        <taxon>Pseudomonadota</taxon>
        <taxon>Gammaproteobacteria</taxon>
        <taxon>Cardiobacteriales</taxon>
        <taxon>Ignatzschineriaceae</taxon>
        <taxon>Wohlfahrtiimonas</taxon>
    </lineage>
</organism>
<dbReference type="Gene3D" id="3.30.1330.10">
    <property type="entry name" value="PurM-like, N-terminal domain"/>
    <property type="match status" value="1"/>
</dbReference>
<dbReference type="SUPFAM" id="SSF56042">
    <property type="entry name" value="PurM C-terminal domain-like"/>
    <property type="match status" value="1"/>
</dbReference>
<dbReference type="SUPFAM" id="SSF55326">
    <property type="entry name" value="PurM N-terminal domain-like"/>
    <property type="match status" value="1"/>
</dbReference>
<keyword evidence="7 12" id="KW-0067">ATP-binding</keyword>
<evidence type="ECO:0000256" key="7">
    <source>
        <dbReference type="ARBA" id="ARBA00022840"/>
    </source>
</evidence>
<keyword evidence="16" id="KW-1185">Reference proteome</keyword>
<comment type="subcellular location">
    <subcellularLocation>
        <location evidence="12">Cytoplasm</location>
    </subcellularLocation>
</comment>
<dbReference type="CDD" id="cd02196">
    <property type="entry name" value="PurM"/>
    <property type="match status" value="1"/>
</dbReference>
<evidence type="ECO:0000256" key="6">
    <source>
        <dbReference type="ARBA" id="ARBA00022741"/>
    </source>
</evidence>
<dbReference type="InterPro" id="IPR004733">
    <property type="entry name" value="PurM_cligase"/>
</dbReference>
<keyword evidence="6 12" id="KW-0547">Nucleotide-binding</keyword>
<dbReference type="Gene3D" id="3.90.650.10">
    <property type="entry name" value="PurM-like C-terminal domain"/>
    <property type="match status" value="1"/>
</dbReference>
<dbReference type="RefSeq" id="WP_077925343.1">
    <property type="nucleotide sequence ID" value="NZ_BAABKE010000004.1"/>
</dbReference>
<evidence type="ECO:0000256" key="9">
    <source>
        <dbReference type="ARBA" id="ARBA00032931"/>
    </source>
</evidence>
<dbReference type="HAMAP" id="MF_00741">
    <property type="entry name" value="AIRS"/>
    <property type="match status" value="1"/>
</dbReference>
<dbReference type="Pfam" id="PF02769">
    <property type="entry name" value="AIRS_C"/>
    <property type="match status" value="1"/>
</dbReference>
<dbReference type="InterPro" id="IPR036921">
    <property type="entry name" value="PurM-like_N_sf"/>
</dbReference>
<evidence type="ECO:0000256" key="2">
    <source>
        <dbReference type="ARBA" id="ARBA00010280"/>
    </source>
</evidence>
<feature type="domain" description="PurM-like C-terminal" evidence="14">
    <location>
        <begin position="173"/>
        <end position="334"/>
    </location>
</feature>
<name>A0ABP9MN85_9GAMM</name>
<comment type="caution">
    <text evidence="15">The sequence shown here is derived from an EMBL/GenBank/DDBJ whole genome shotgun (WGS) entry which is preliminary data.</text>
</comment>
<comment type="pathway">
    <text evidence="1 12">Purine metabolism; IMP biosynthesis via de novo pathway; 5-amino-1-(5-phospho-D-ribosyl)imidazole from N(2)-formyl-N(1)-(5-phospho-D-ribosyl)glycinamide: step 2/2.</text>
</comment>
<dbReference type="InterPro" id="IPR010918">
    <property type="entry name" value="PurM-like_C_dom"/>
</dbReference>
<keyword evidence="12" id="KW-0963">Cytoplasm</keyword>
<evidence type="ECO:0000259" key="13">
    <source>
        <dbReference type="Pfam" id="PF00586"/>
    </source>
</evidence>
<keyword evidence="12" id="KW-0658">Purine biosynthesis</keyword>
<evidence type="ECO:0000256" key="10">
    <source>
        <dbReference type="ARBA" id="ARBA00033093"/>
    </source>
</evidence>
<dbReference type="Pfam" id="PF00586">
    <property type="entry name" value="AIRS"/>
    <property type="match status" value="1"/>
</dbReference>
<dbReference type="PANTHER" id="PTHR10520">
    <property type="entry name" value="TRIFUNCTIONAL PURINE BIOSYNTHETIC PROTEIN ADENOSINE-3-RELATED"/>
    <property type="match status" value="1"/>
</dbReference>
<dbReference type="EMBL" id="BAABKE010000004">
    <property type="protein sequence ID" value="GAA5099283.1"/>
    <property type="molecule type" value="Genomic_DNA"/>
</dbReference>
<dbReference type="InterPro" id="IPR016188">
    <property type="entry name" value="PurM-like_N"/>
</dbReference>
<dbReference type="InterPro" id="IPR036676">
    <property type="entry name" value="PurM-like_C_sf"/>
</dbReference>
<comment type="catalytic activity">
    <reaction evidence="11 12">
        <text>2-formamido-N(1)-(5-O-phospho-beta-D-ribosyl)acetamidine + ATP = 5-amino-1-(5-phospho-beta-D-ribosyl)imidazole + ADP + phosphate + H(+)</text>
        <dbReference type="Rhea" id="RHEA:23032"/>
        <dbReference type="ChEBI" id="CHEBI:15378"/>
        <dbReference type="ChEBI" id="CHEBI:30616"/>
        <dbReference type="ChEBI" id="CHEBI:43474"/>
        <dbReference type="ChEBI" id="CHEBI:137981"/>
        <dbReference type="ChEBI" id="CHEBI:147287"/>
        <dbReference type="ChEBI" id="CHEBI:456216"/>
        <dbReference type="EC" id="6.3.3.1"/>
    </reaction>
</comment>
<dbReference type="EC" id="6.3.3.1" evidence="3 12"/>
<protein>
    <recommendedName>
        <fullName evidence="4 12">Phosphoribosylformylglycinamidine cyclo-ligase</fullName>
        <ecNumber evidence="3 12">6.3.3.1</ecNumber>
    </recommendedName>
    <alternativeName>
        <fullName evidence="9 12">AIR synthase</fullName>
    </alternativeName>
    <alternativeName>
        <fullName evidence="10 12">AIRS</fullName>
    </alternativeName>
    <alternativeName>
        <fullName evidence="8 12">Phosphoribosyl-aminoimidazole synthetase</fullName>
    </alternativeName>
</protein>
<evidence type="ECO:0000256" key="1">
    <source>
        <dbReference type="ARBA" id="ARBA00004686"/>
    </source>
</evidence>
<evidence type="ECO:0000256" key="3">
    <source>
        <dbReference type="ARBA" id="ARBA00013047"/>
    </source>
</evidence>
<evidence type="ECO:0000256" key="11">
    <source>
        <dbReference type="ARBA" id="ARBA00049057"/>
    </source>
</evidence>
<dbReference type="PANTHER" id="PTHR10520:SF12">
    <property type="entry name" value="TRIFUNCTIONAL PURINE BIOSYNTHETIC PROTEIN ADENOSINE-3"/>
    <property type="match status" value="1"/>
</dbReference>